<evidence type="ECO:0000256" key="1">
    <source>
        <dbReference type="SAM" id="MobiDB-lite"/>
    </source>
</evidence>
<dbReference type="SUPFAM" id="SSF48097">
    <property type="entry name" value="Regulator of G-protein signaling, RGS"/>
    <property type="match status" value="1"/>
</dbReference>
<protein>
    <submittedName>
        <fullName evidence="2">SMOX</fullName>
        <ecNumber evidence="2">1.5.3.-</ecNumber>
        <ecNumber evidence="2">1.5.3.16</ecNumber>
    </submittedName>
</protein>
<dbReference type="InterPro" id="IPR044926">
    <property type="entry name" value="RGS_subdomain_2"/>
</dbReference>
<dbReference type="GO" id="GO:0052901">
    <property type="term" value="F:spermine oxidase activity"/>
    <property type="evidence" value="ECO:0007669"/>
    <property type="project" value="UniProtKB-EC"/>
</dbReference>
<dbReference type="SUPFAM" id="SSF51905">
    <property type="entry name" value="FAD/NAD(P)-binding domain"/>
    <property type="match status" value="1"/>
</dbReference>
<evidence type="ECO:0000313" key="2">
    <source>
        <dbReference type="EMBL" id="CAF2829697.1"/>
    </source>
</evidence>
<dbReference type="AlphaFoldDB" id="A0A7R8CI98"/>
<dbReference type="PANTHER" id="PTHR10742">
    <property type="entry name" value="FLAVIN MONOAMINE OXIDASE"/>
    <property type="match status" value="1"/>
</dbReference>
<dbReference type="Pfam" id="PF00615">
    <property type="entry name" value="RGS"/>
    <property type="match status" value="1"/>
</dbReference>
<dbReference type="InterPro" id="IPR050281">
    <property type="entry name" value="Flavin_monoamine_oxidase"/>
</dbReference>
<reference evidence="2" key="1">
    <citation type="submission" date="2021-02" db="EMBL/GenBank/DDBJ databases">
        <authorList>
            <person name="Bekaert M."/>
        </authorList>
    </citation>
    <scope>NUCLEOTIDE SEQUENCE</scope>
    <source>
        <strain evidence="2">IoA-00</strain>
    </source>
</reference>
<dbReference type="EC" id="1.5.3.16" evidence="2"/>
<dbReference type="InterPro" id="IPR036188">
    <property type="entry name" value="FAD/NAD-bd_sf"/>
</dbReference>
<dbReference type="Gene3D" id="3.90.660.10">
    <property type="match status" value="1"/>
</dbReference>
<feature type="compositionally biased region" description="Polar residues" evidence="1">
    <location>
        <begin position="403"/>
        <end position="412"/>
    </location>
</feature>
<sequence>MSSECRRDAVEGMEERVRGEVEVARSVNCLGWAENLDNVLGDGEGVRLYQRYLEEESLSHLLKFWFACEGLKKEKDETRDREIHPEKVEGDILRELRSKPCPAPTIFDKAQNQVKELMLQTAYPNFLKSDIYLNYLQAAQNSEQGSKTSSIVFQEPGLVSESEYHSKDVSSKSSSKLVNSNSSFLPTLHEYTVLNLSGPQDIHSVPLTRDALYSTQRRRRDHEASFPFDAFGSAYNPVSRQDSELQSCSSGAYTTTDDNYSSFTDNSKIKDNLNYNYLKEDKTIPRPVRAGQVPPDPLSPKEFAGILTEHSVEGFESDQSILDEHVNLLVLQDHLIEQNGIVVRHYLVQLKISSYSCELEKKQLQHSMSSSNGHERVKEWVSNVSSSSRITDEDQCRFRNGPKFSSKSSKTYARQRVRQNDQNLTNSTTHQQLQEVNRRLLMSKHVMYSVTYTFSNEPNVKNNLPKLGQYRFYFKTKVDGEPCFEEERDDTAYTTFRDLSHADVMTIKENHHSVVIIGAGAAGLFAARTLIKSGNFSPGEIVILEAQDYVGGRIKTINKNSIPLELGAQWIHGRGDNPLWKFVQEKGIHISEITNSDGNGIFVTHSGKMPPKKLCEETLEFLESLHNDINDLIDEEGNLSKGITFSLGYYWQYRFNEWLQQFIGIESEEEIAWRKKVYDWKILWEKCDASGYDLKRASIITRANYKVYEGGNASFGSGYDSVIQALIEELNGKVEIKLQTEVNKVTKNDAIKKTSIHTLDGSLYVCDTCIITVSLGVLKSNPDLFDHETIRWPPSVFRAIRRIRFGNICRIKLDFVHRFWDEETKGFMILRDSETMNGYDDDDEKDPLYHYIYGFDTILNHPNMLMGWISGEESRVLESISDSEIGDACVNLLKKLTSQMKLKVPIQLKEVIVTRWFTNKFTRGAYSHATNDCDRKNIKHADLLEPVYYPQGLPAVMLAGEATDDIHTGTVHGAMCSGIKQANKLLEMNAQILNLDHKTRD</sequence>
<organism evidence="2 3">
    <name type="scientific">Lepeophtheirus salmonis</name>
    <name type="common">Salmon louse</name>
    <name type="synonym">Caligus salmonis</name>
    <dbReference type="NCBI Taxonomy" id="72036"/>
    <lineage>
        <taxon>Eukaryota</taxon>
        <taxon>Metazoa</taxon>
        <taxon>Ecdysozoa</taxon>
        <taxon>Arthropoda</taxon>
        <taxon>Crustacea</taxon>
        <taxon>Multicrustacea</taxon>
        <taxon>Hexanauplia</taxon>
        <taxon>Copepoda</taxon>
        <taxon>Siphonostomatoida</taxon>
        <taxon>Caligidae</taxon>
        <taxon>Lepeophtheirus</taxon>
    </lineage>
</organism>
<dbReference type="SMART" id="SM00315">
    <property type="entry name" value="RGS"/>
    <property type="match status" value="1"/>
</dbReference>
<feature type="region of interest" description="Disordered" evidence="1">
    <location>
        <begin position="391"/>
        <end position="415"/>
    </location>
</feature>
<dbReference type="OrthoDB" id="5046242at2759"/>
<accession>A0A7R8CI98</accession>
<keyword evidence="3" id="KW-1185">Reference proteome</keyword>
<dbReference type="Proteomes" id="UP000675881">
    <property type="component" value="Chromosome 13"/>
</dbReference>
<proteinExistence type="predicted"/>
<dbReference type="PANTHER" id="PTHR10742:SF416">
    <property type="entry name" value="SPERMINE OXIDASE"/>
    <property type="match status" value="1"/>
</dbReference>
<dbReference type="Gene3D" id="1.10.196.10">
    <property type="match status" value="1"/>
</dbReference>
<gene>
    <name evidence="2" type="ORF">LSAA_4371</name>
</gene>
<dbReference type="InterPro" id="IPR016137">
    <property type="entry name" value="RGS"/>
</dbReference>
<name>A0A7R8CI98_LEPSM</name>
<dbReference type="InterPro" id="IPR036305">
    <property type="entry name" value="RGS_sf"/>
</dbReference>
<dbReference type="SUPFAM" id="SSF54373">
    <property type="entry name" value="FAD-linked reductases, C-terminal domain"/>
    <property type="match status" value="1"/>
</dbReference>
<dbReference type="Gene3D" id="1.10.167.10">
    <property type="entry name" value="Regulator of G-protein Signalling 4, domain 2"/>
    <property type="match status" value="2"/>
</dbReference>
<keyword evidence="2" id="KW-0560">Oxidoreductase</keyword>
<dbReference type="Gene3D" id="3.50.50.60">
    <property type="entry name" value="FAD/NAD(P)-binding domain"/>
    <property type="match status" value="1"/>
</dbReference>
<dbReference type="InterPro" id="IPR024066">
    <property type="entry name" value="RGS_subdom1/3"/>
</dbReference>
<dbReference type="PROSITE" id="PS50132">
    <property type="entry name" value="RGS"/>
    <property type="match status" value="1"/>
</dbReference>
<evidence type="ECO:0000313" key="3">
    <source>
        <dbReference type="Proteomes" id="UP000675881"/>
    </source>
</evidence>
<dbReference type="EC" id="1.5.3.-" evidence="2"/>
<dbReference type="Pfam" id="PF01593">
    <property type="entry name" value="Amino_oxidase"/>
    <property type="match status" value="1"/>
</dbReference>
<dbReference type="EMBL" id="HG994592">
    <property type="protein sequence ID" value="CAF2829697.1"/>
    <property type="molecule type" value="Genomic_DNA"/>
</dbReference>
<dbReference type="InterPro" id="IPR002937">
    <property type="entry name" value="Amino_oxidase"/>
</dbReference>